<sequence>VPEPPGLKFWGINMDES</sequence>
<organism>
    <name type="scientific">Macaca fascicularis</name>
    <name type="common">Crab-eating macaque</name>
    <name type="synonym">Cynomolgus monkey</name>
    <dbReference type="NCBI Taxonomy" id="9541"/>
    <lineage>
        <taxon>Eukaryota</taxon>
        <taxon>Metazoa</taxon>
        <taxon>Chordata</taxon>
        <taxon>Craniata</taxon>
        <taxon>Vertebrata</taxon>
        <taxon>Euteleostomi</taxon>
        <taxon>Mammalia</taxon>
        <taxon>Eutheria</taxon>
        <taxon>Euarchontoglires</taxon>
        <taxon>Primates</taxon>
        <taxon>Haplorrhini</taxon>
        <taxon>Catarrhini</taxon>
        <taxon>Cercopithecidae</taxon>
        <taxon>Cercopithecinae</taxon>
        <taxon>Macaca</taxon>
    </lineage>
</organism>
<evidence type="ECO:0000313" key="1">
    <source>
        <dbReference type="EMBL" id="EHH58049.1"/>
    </source>
</evidence>
<proteinExistence type="predicted"/>
<feature type="non-terminal residue" evidence="1">
    <location>
        <position position="1"/>
    </location>
</feature>
<dbReference type="EMBL" id="CM001291">
    <property type="protein sequence ID" value="EHH58049.1"/>
    <property type="molecule type" value="Genomic_DNA"/>
</dbReference>
<reference evidence="1" key="1">
    <citation type="journal article" date="2011" name="Nat. Biotechnol.">
        <title>Genome sequencing and comparison of two nonhuman primate animal models, the cynomolgus and Chinese rhesus macaques.</title>
        <authorList>
            <person name="Yan G."/>
            <person name="Zhang G."/>
            <person name="Fang X."/>
            <person name="Zhang Y."/>
            <person name="Li C."/>
            <person name="Ling F."/>
            <person name="Cooper D.N."/>
            <person name="Li Q."/>
            <person name="Li Y."/>
            <person name="van Gool A.J."/>
            <person name="Du H."/>
            <person name="Chen J."/>
            <person name="Chen R."/>
            <person name="Zhang P."/>
            <person name="Huang Z."/>
            <person name="Thompson J.R."/>
            <person name="Meng Y."/>
            <person name="Bai Y."/>
            <person name="Wang J."/>
            <person name="Zhuo M."/>
            <person name="Wang T."/>
            <person name="Huang Y."/>
            <person name="Wei L."/>
            <person name="Li J."/>
            <person name="Wang Z."/>
            <person name="Hu H."/>
            <person name="Yang P."/>
            <person name="Le L."/>
            <person name="Stenson P.D."/>
            <person name="Li B."/>
            <person name="Liu X."/>
            <person name="Ball E.V."/>
            <person name="An N."/>
            <person name="Huang Q."/>
            <person name="Zhang Y."/>
            <person name="Fan W."/>
            <person name="Zhang X."/>
            <person name="Li Y."/>
            <person name="Wang W."/>
            <person name="Katze M.G."/>
            <person name="Su B."/>
            <person name="Nielsen R."/>
            <person name="Yang H."/>
            <person name="Wang J."/>
            <person name="Wang X."/>
            <person name="Wang J."/>
        </authorList>
    </citation>
    <scope>NUCLEOTIDE SEQUENCE [LARGE SCALE GENOMIC DNA]</scope>
    <source>
        <strain evidence="1">CE-4</strain>
    </source>
</reference>
<dbReference type="AlphaFoldDB" id="G7PUK0"/>
<gene>
    <name evidence="1" type="ORF">EGM_07823</name>
</gene>
<name>G7PUK0_MACFA</name>
<accession>G7PUK0</accession>
<dbReference type="Proteomes" id="UP000009130">
    <property type="component" value="Chromosome 16"/>
</dbReference>
<protein>
    <submittedName>
        <fullName evidence="1">Uncharacterized protein</fullName>
    </submittedName>
</protein>